<keyword evidence="2" id="KW-1185">Reference proteome</keyword>
<dbReference type="EMBL" id="KL660738">
    <property type="protein sequence ID" value="KFA63426.1"/>
    <property type="molecule type" value="Genomic_DNA"/>
</dbReference>
<dbReference type="AlphaFoldDB" id="A0A084QHJ1"/>
<evidence type="ECO:0000313" key="1">
    <source>
        <dbReference type="EMBL" id="KFA63426.1"/>
    </source>
</evidence>
<dbReference type="InParanoid" id="A0A084QHJ1"/>
<protein>
    <submittedName>
        <fullName evidence="1">Uncharacterized protein</fullName>
    </submittedName>
</protein>
<reference evidence="1 2" key="1">
    <citation type="journal article" date="2014" name="BMC Genomics">
        <title>Comparative genome sequencing reveals chemotype-specific gene clusters in the toxigenic black mold Stachybotrys.</title>
        <authorList>
            <person name="Semeiks J."/>
            <person name="Borek D."/>
            <person name="Otwinowski Z."/>
            <person name="Grishin N.V."/>
        </authorList>
    </citation>
    <scope>NUCLEOTIDE SEQUENCE [LARGE SCALE GENOMIC DNA]</scope>
    <source>
        <strain evidence="1 2">IBT 40285</strain>
    </source>
</reference>
<organism evidence="1 2">
    <name type="scientific">Stachybotrys chlorohalonatus (strain IBT 40285)</name>
    <dbReference type="NCBI Taxonomy" id="1283841"/>
    <lineage>
        <taxon>Eukaryota</taxon>
        <taxon>Fungi</taxon>
        <taxon>Dikarya</taxon>
        <taxon>Ascomycota</taxon>
        <taxon>Pezizomycotina</taxon>
        <taxon>Sordariomycetes</taxon>
        <taxon>Hypocreomycetidae</taxon>
        <taxon>Hypocreales</taxon>
        <taxon>Stachybotryaceae</taxon>
        <taxon>Stachybotrys</taxon>
    </lineage>
</organism>
<name>A0A084QHJ1_STAC4</name>
<accession>A0A084QHJ1</accession>
<gene>
    <name evidence="1" type="ORF">S40285_10431</name>
</gene>
<dbReference type="Proteomes" id="UP000028524">
    <property type="component" value="Unassembled WGS sequence"/>
</dbReference>
<proteinExistence type="predicted"/>
<dbReference type="HOGENOM" id="CLU_1284015_0_0_1"/>
<sequence length="215" mass="24015">MFNRPRQRQLRNRVHSGLWDVCEVTLSRGARAQELSVLGGAHRRIRPDPTTTTGSFDCRKMGGWTAQKDSSSLYMDGWMVGDGGHPKRTLNPPHLPPAEAARLNRGLSGRLSAEAADLEVSWRNRLSRRRPPGQPAVLLRVSTRQSFWNNAHKDEDTGGQGKGQHPTPTYLAHVAATELPSLPFLHVAQRCTHTHALDVHKFQPWLRRCASTRGS</sequence>
<evidence type="ECO:0000313" key="2">
    <source>
        <dbReference type="Proteomes" id="UP000028524"/>
    </source>
</evidence>